<dbReference type="GO" id="GO:0008270">
    <property type="term" value="F:zinc ion binding"/>
    <property type="evidence" value="ECO:0007669"/>
    <property type="project" value="UniProtKB-KW"/>
</dbReference>
<dbReference type="GO" id="GO:0005634">
    <property type="term" value="C:nucleus"/>
    <property type="evidence" value="ECO:0007669"/>
    <property type="project" value="TreeGrafter"/>
</dbReference>
<dbReference type="PROSITE" id="PS01358">
    <property type="entry name" value="ZF_RANBP2_1"/>
    <property type="match status" value="1"/>
</dbReference>
<dbReference type="Pfam" id="PF08325">
    <property type="entry name" value="WLM"/>
    <property type="match status" value="1"/>
</dbReference>
<evidence type="ECO:0000256" key="2">
    <source>
        <dbReference type="ARBA" id="ARBA00022771"/>
    </source>
</evidence>
<feature type="region of interest" description="Disordered" evidence="4">
    <location>
        <begin position="195"/>
        <end position="280"/>
    </location>
</feature>
<accession>A0A9Q3BNV4</accession>
<dbReference type="OrthoDB" id="2503838at2759"/>
<dbReference type="Proteomes" id="UP000765509">
    <property type="component" value="Unassembled WGS sequence"/>
</dbReference>
<keyword evidence="3" id="KW-0862">Zinc</keyword>
<comment type="caution">
    <text evidence="6">The sequence shown here is derived from an EMBL/GenBank/DDBJ whole genome shotgun (WGS) entry which is preliminary data.</text>
</comment>
<organism evidence="6 7">
    <name type="scientific">Austropuccinia psidii MF-1</name>
    <dbReference type="NCBI Taxonomy" id="1389203"/>
    <lineage>
        <taxon>Eukaryota</taxon>
        <taxon>Fungi</taxon>
        <taxon>Dikarya</taxon>
        <taxon>Basidiomycota</taxon>
        <taxon>Pucciniomycotina</taxon>
        <taxon>Pucciniomycetes</taxon>
        <taxon>Pucciniales</taxon>
        <taxon>Sphaerophragmiaceae</taxon>
        <taxon>Austropuccinia</taxon>
    </lineage>
</organism>
<evidence type="ECO:0000256" key="1">
    <source>
        <dbReference type="ARBA" id="ARBA00022723"/>
    </source>
</evidence>
<dbReference type="EMBL" id="AVOT02001952">
    <property type="protein sequence ID" value="MBW0468724.1"/>
    <property type="molecule type" value="Genomic_DNA"/>
</dbReference>
<proteinExistence type="predicted"/>
<keyword evidence="7" id="KW-1185">Reference proteome</keyword>
<reference evidence="6" key="1">
    <citation type="submission" date="2021-03" db="EMBL/GenBank/DDBJ databases">
        <title>Draft genome sequence of rust myrtle Austropuccinia psidii MF-1, a brazilian biotype.</title>
        <authorList>
            <person name="Quecine M.C."/>
            <person name="Pachon D.M.R."/>
            <person name="Bonatelli M.L."/>
            <person name="Correr F.H."/>
            <person name="Franceschini L.M."/>
            <person name="Leite T.F."/>
            <person name="Margarido G.R.A."/>
            <person name="Almeida C.A."/>
            <person name="Ferrarezi J.A."/>
            <person name="Labate C.A."/>
        </authorList>
    </citation>
    <scope>NUCLEOTIDE SEQUENCE</scope>
    <source>
        <strain evidence="6">MF-1</strain>
    </source>
</reference>
<feature type="compositionally biased region" description="Basic residues" evidence="4">
    <location>
        <begin position="195"/>
        <end position="205"/>
    </location>
</feature>
<dbReference type="InterPro" id="IPR013536">
    <property type="entry name" value="WLM_dom"/>
</dbReference>
<evidence type="ECO:0000256" key="3">
    <source>
        <dbReference type="ARBA" id="ARBA00022833"/>
    </source>
</evidence>
<protein>
    <recommendedName>
        <fullName evidence="5">WLM domain-containing protein</fullName>
    </recommendedName>
</protein>
<dbReference type="InterPro" id="IPR053000">
    <property type="entry name" value="WSS1-like_metalloprotease"/>
</dbReference>
<dbReference type="GO" id="GO:0006281">
    <property type="term" value="P:DNA repair"/>
    <property type="evidence" value="ECO:0007669"/>
    <property type="project" value="TreeGrafter"/>
</dbReference>
<dbReference type="Gene3D" id="3.30.2010.10">
    <property type="entry name" value="Metalloproteases ('zincins'), catalytic domain"/>
    <property type="match status" value="1"/>
</dbReference>
<evidence type="ECO:0000259" key="5">
    <source>
        <dbReference type="PROSITE" id="PS51397"/>
    </source>
</evidence>
<sequence>MHRFNGSEYDHPNPSINFIRVLGDNPQDKSFKTAQNDGKSHDTEAARLIMRAIAAQVRPIMKSHGMGLNSFNEYRWNSEFAGRNWNGGEIIELVLRRRDGRFLPMGYLLSVMAHELAHIHHMNHGPQFQKLNRQIRQEIEDLQRKGYYGPGFWSSGQRLKDSAISAGEGVLTASDLPEYTCGGSLKQGTRRRIYRPRTGARKKRSDRFVGEGQKLDSASNHSSFRKRANAAAAKNARALAAEQRLQKAKSIKTPDADAKPNGIGPIVSAGSSRDSKNDTRNNEVLLLSEDSDTEIIGLEAEWQDFEPQPLNTTEVDREIEQIALRNEMQELLTQFQSPQTAKSCVQPLAILKSPDNNKETVIADAVDSASALDNSAIHKRKLQTNYHEGPRKATKCIEETQTSHSPSSSTTQRSFTTTSSFPPQRKAKEISSPLSQAKSTSSLTCSNPLLKPSPDGLSTCRSYWSCLTCYEVNHVDLAICGSCLRPKGTPAPKWD</sequence>
<feature type="compositionally biased region" description="Low complexity" evidence="4">
    <location>
        <begin position="400"/>
        <end position="424"/>
    </location>
</feature>
<evidence type="ECO:0000313" key="7">
    <source>
        <dbReference type="Proteomes" id="UP000765509"/>
    </source>
</evidence>
<dbReference type="PANTHER" id="PTHR46622">
    <property type="entry name" value="DNA-DEPENDENT METALLOPROTEASE WSS1"/>
    <property type="match status" value="1"/>
</dbReference>
<feature type="compositionally biased region" description="Basic and acidic residues" evidence="4">
    <location>
        <begin position="388"/>
        <end position="398"/>
    </location>
</feature>
<evidence type="ECO:0000256" key="4">
    <source>
        <dbReference type="SAM" id="MobiDB-lite"/>
    </source>
</evidence>
<keyword evidence="1" id="KW-0479">Metal-binding</keyword>
<dbReference type="InterPro" id="IPR001876">
    <property type="entry name" value="Znf_RanBP2"/>
</dbReference>
<evidence type="ECO:0000313" key="6">
    <source>
        <dbReference type="EMBL" id="MBW0468724.1"/>
    </source>
</evidence>
<dbReference type="PROSITE" id="PS51397">
    <property type="entry name" value="WLM"/>
    <property type="match status" value="1"/>
</dbReference>
<dbReference type="GO" id="GO:0008237">
    <property type="term" value="F:metallopeptidase activity"/>
    <property type="evidence" value="ECO:0007669"/>
    <property type="project" value="TreeGrafter"/>
</dbReference>
<feature type="compositionally biased region" description="Low complexity" evidence="4">
    <location>
        <begin position="229"/>
        <end position="241"/>
    </location>
</feature>
<feature type="domain" description="WLM" evidence="5">
    <location>
        <begin position="7"/>
        <end position="246"/>
    </location>
</feature>
<gene>
    <name evidence="6" type="ORF">O181_008439</name>
</gene>
<feature type="compositionally biased region" description="Polar residues" evidence="4">
    <location>
        <begin position="432"/>
        <end position="445"/>
    </location>
</feature>
<dbReference type="PANTHER" id="PTHR46622:SF1">
    <property type="entry name" value="DNA-DEPENDENT METALLOPROTEASE WSS1"/>
    <property type="match status" value="1"/>
</dbReference>
<dbReference type="AlphaFoldDB" id="A0A9Q3BNV4"/>
<feature type="region of interest" description="Disordered" evidence="4">
    <location>
        <begin position="381"/>
        <end position="445"/>
    </location>
</feature>
<name>A0A9Q3BNV4_9BASI</name>
<keyword evidence="2" id="KW-0863">Zinc-finger</keyword>